<dbReference type="RefSeq" id="XP_049314409.1">
    <property type="nucleotide sequence ID" value="XM_049458452.1"/>
</dbReference>
<protein>
    <submittedName>
        <fullName evidence="3">Mediator of RNA polymerase II transcription subunit 12-like</fullName>
    </submittedName>
</protein>
<reference evidence="3" key="1">
    <citation type="submission" date="2025-08" db="UniProtKB">
        <authorList>
            <consortium name="RefSeq"/>
        </authorList>
    </citation>
    <scope>IDENTIFICATION</scope>
</reference>
<gene>
    <name evidence="3" type="primary">LOC125778867</name>
</gene>
<keyword evidence="2" id="KW-1185">Reference proteome</keyword>
<evidence type="ECO:0000313" key="3">
    <source>
        <dbReference type="RefSeq" id="XP_049314409.1"/>
    </source>
</evidence>
<evidence type="ECO:0000313" key="2">
    <source>
        <dbReference type="Proteomes" id="UP001652620"/>
    </source>
</evidence>
<accession>A0ABM3JYU8</accession>
<proteinExistence type="predicted"/>
<organism evidence="2 3">
    <name type="scientific">Bactrocera dorsalis</name>
    <name type="common">Oriental fruit fly</name>
    <name type="synonym">Dacus dorsalis</name>
    <dbReference type="NCBI Taxonomy" id="27457"/>
    <lineage>
        <taxon>Eukaryota</taxon>
        <taxon>Metazoa</taxon>
        <taxon>Ecdysozoa</taxon>
        <taxon>Arthropoda</taxon>
        <taxon>Hexapoda</taxon>
        <taxon>Insecta</taxon>
        <taxon>Pterygota</taxon>
        <taxon>Neoptera</taxon>
        <taxon>Endopterygota</taxon>
        <taxon>Diptera</taxon>
        <taxon>Brachycera</taxon>
        <taxon>Muscomorpha</taxon>
        <taxon>Tephritoidea</taxon>
        <taxon>Tephritidae</taxon>
        <taxon>Bactrocera</taxon>
        <taxon>Bactrocera</taxon>
    </lineage>
</organism>
<dbReference type="PANTHER" id="PTHR46007:SF11">
    <property type="entry name" value="MEDIATOR OF RNA POLYMERASE II TRANSCRIPTION SUBUNIT 12"/>
    <property type="match status" value="1"/>
</dbReference>
<feature type="compositionally biased region" description="Low complexity" evidence="1">
    <location>
        <begin position="214"/>
        <end position="231"/>
    </location>
</feature>
<dbReference type="PANTHER" id="PTHR46007">
    <property type="entry name" value="MEDIATOR OF RNA POLYMERASE II TRANSCRIPTION SUBUNIT 12"/>
    <property type="match status" value="1"/>
</dbReference>
<dbReference type="InterPro" id="IPR051647">
    <property type="entry name" value="Mediator_comp_sub12"/>
</dbReference>
<evidence type="ECO:0000256" key="1">
    <source>
        <dbReference type="SAM" id="MobiDB-lite"/>
    </source>
</evidence>
<feature type="compositionally biased region" description="Polar residues" evidence="1">
    <location>
        <begin position="202"/>
        <end position="213"/>
    </location>
</feature>
<name>A0ABM3JYU8_BACDO</name>
<dbReference type="GeneID" id="125778867"/>
<sequence length="628" mass="70684">MLVTLVHSTLLTENHSERDENKKLYLNLMKKLKKEIGEKNNASIKVIRQLLPLYKQTTEVISCEPAGIDMKGNKICDMDKKQLRISDKQRISVWDILEGHKNPAPLSWVWFGAVKSERKSLAYEETHRSLKYHAHSLVKPISYFYESLPLPPEDIEPVPEKICIKDEMKPDTPSSIDQSPSAVTTGRTRGKGTTRKRKPKVSKTSPTNIPTHAQVTPQSQQPQVQSQTPQQMNPQGQINHLQMNAQATVPQFNSNQLLQQNSAMMMQQQMQGNLQQLGNAQNTQIGFMGNVPQGVTQLTGQNQQQWIGQNQYHQMQQQPQFYPHQANRFERPQHNQSKQALCNMLRQRQPNFNQNNSSSFNALQQHQQIRQTQGLQPQGAVNSVQQQFVRGGMRGITSNQNQLTSNIGNMPQGLNANGILAAQQGAQNVNSQASNQTMPMTPNTGSGNVLQQNVNIGGGNSNQNIINQPTNPFHNFNQYQQSGIMNNGGNSQVPPSNMVGSYNQMNQRSGSSDYLQQRGTNPVTNNRGQFVNPTPNVTMGNIIGQNTIQPYSRQQCTGGKPSVVSTQQQFQQQRLHHQMMQMQGGMVQSQNQTINQQQTPNLVAQLQRQLPNQQNMNVQQYQHHQGQY</sequence>
<feature type="compositionally biased region" description="Basic residues" evidence="1">
    <location>
        <begin position="188"/>
        <end position="201"/>
    </location>
</feature>
<feature type="region of interest" description="Disordered" evidence="1">
    <location>
        <begin position="167"/>
        <end position="235"/>
    </location>
</feature>
<feature type="compositionally biased region" description="Polar residues" evidence="1">
    <location>
        <begin position="172"/>
        <end position="183"/>
    </location>
</feature>
<dbReference type="Proteomes" id="UP001652620">
    <property type="component" value="Chromosome 5"/>
</dbReference>